<sequence length="847" mass="96924">MSNEVQQCKNQDLWAKARTERLREASQRVSEAFKGLSEAKGKRVRQTAIHDRLREEHRKAQRNADHEFDPLINKKQQQLSQAEKELQSLNSEIETLALQIKNRKTCLMTGKKRLSAFHTLLSNDKGLYIPTQIPAQELQMYLECTDSTITAAIDSIYDNQRQGHAYFGFNRHNLHQHWLYYTTFFQPTEAEEALFDLLGYLNEKLKWIDQELAACNEDTALKQDASDEHPRGSPFLPAHNLWTMKQEEQRLLREREEISKTHKTILEEKQALQAQKAQALEPSSQNMEAAEKKLLQSQYTEQLHHCQHAQARLALNSLTLELGLLDVKEKTDQQLTQFQQLKANDANEAFRCFLNIAEPEVTAAIDAVTRMTTRPSFHELSLNELTVAIEQEQVRQANNLKSLVDCCRDVGPDQQPITLQSDLLEEFTLLQEKAMHLIALKREKAQQLKAMSDYMRLMKQRQLLERVLTGLTSKEHPPGPTLALSELQQQQRATTQLLQAMEKHADPAIVCQAKHVSQALASLQSHLERYQTNEDLAQLSKQQQRIEQALRTVSNEQISNSNPGERLNELTALGKEAAAVLDATKKNQAKEVMVKQDELNTLITQLKPHLTRYEEENDKREAQALLDDCDALMTRFNQHHNRIGLYKAYEDFFSNAAIQQLLKRLRSKKSTPVVDALLSRISAMEMQRDIMAPETVTARRLFGEAPPSPVLPTIPRTPVRHQGVDVSRYMQQLDDYLLARSRTYSVRDKISQWAGTLFACSGYRSEKDKRSRYIFDLKTEFDAYQKEPTLTQYNALIALLDQGIKHFSPRAPKGAPYALSLRANLETIKQQLPAPANPDPGSMKTIA</sequence>
<feature type="coiled-coil region" evidence="1">
    <location>
        <begin position="244"/>
        <end position="275"/>
    </location>
</feature>
<dbReference type="RefSeq" id="WP_058527817.1">
    <property type="nucleotide sequence ID" value="NZ_CAAAHY010000005.1"/>
</dbReference>
<evidence type="ECO:0000313" key="2">
    <source>
        <dbReference type="EMBL" id="KTC94574.1"/>
    </source>
</evidence>
<dbReference type="PATRIC" id="fig|448.7.peg.2879"/>
<keyword evidence="3" id="KW-1185">Reference proteome</keyword>
<proteinExistence type="predicted"/>
<dbReference type="OrthoDB" id="5654358at2"/>
<gene>
    <name evidence="2" type="ORF">Lery_2741</name>
</gene>
<accession>A0A0W0TG65</accession>
<reference evidence="2 3" key="1">
    <citation type="submission" date="2015-11" db="EMBL/GenBank/DDBJ databases">
        <title>Genomic analysis of 38 Legionella species identifies large and diverse effector repertoires.</title>
        <authorList>
            <person name="Burstein D."/>
            <person name="Amaro F."/>
            <person name="Zusman T."/>
            <person name="Lifshitz Z."/>
            <person name="Cohen O."/>
            <person name="Gilbert J.A."/>
            <person name="Pupko T."/>
            <person name="Shuman H.A."/>
            <person name="Segal G."/>
        </authorList>
    </citation>
    <scope>NUCLEOTIDE SEQUENCE [LARGE SCALE GENOMIC DNA]</scope>
    <source>
        <strain evidence="2 3">SE-32A-C8</strain>
    </source>
</reference>
<protein>
    <submittedName>
        <fullName evidence="2">Uncharacterized protein</fullName>
    </submittedName>
</protein>
<evidence type="ECO:0000256" key="1">
    <source>
        <dbReference type="SAM" id="Coils"/>
    </source>
</evidence>
<comment type="caution">
    <text evidence="2">The sequence shown here is derived from an EMBL/GenBank/DDBJ whole genome shotgun (WGS) entry which is preliminary data.</text>
</comment>
<dbReference type="EMBL" id="LNYA01000034">
    <property type="protein sequence ID" value="KTC94574.1"/>
    <property type="molecule type" value="Genomic_DNA"/>
</dbReference>
<name>A0A0W0TG65_LEGER</name>
<keyword evidence="1" id="KW-0175">Coiled coil</keyword>
<organism evidence="2 3">
    <name type="scientific">Legionella erythra</name>
    <dbReference type="NCBI Taxonomy" id="448"/>
    <lineage>
        <taxon>Bacteria</taxon>
        <taxon>Pseudomonadati</taxon>
        <taxon>Pseudomonadota</taxon>
        <taxon>Gammaproteobacteria</taxon>
        <taxon>Legionellales</taxon>
        <taxon>Legionellaceae</taxon>
        <taxon>Legionella</taxon>
    </lineage>
</organism>
<feature type="coiled-coil region" evidence="1">
    <location>
        <begin position="72"/>
        <end position="99"/>
    </location>
</feature>
<dbReference type="Proteomes" id="UP000054773">
    <property type="component" value="Unassembled WGS sequence"/>
</dbReference>
<evidence type="ECO:0000313" key="3">
    <source>
        <dbReference type="Proteomes" id="UP000054773"/>
    </source>
</evidence>
<dbReference type="AlphaFoldDB" id="A0A0W0TG65"/>